<sequence length="418" mass="47030">MSEISTVGAPAVSVIIPVYNCAAYLPECLDSVIAQTESSWEIICVDDGSTDDSVSVLREYERRLAGKMRVVEQENAGCACARNRAIPLARGSYLMFFDADDFLEPRCFELALDAARRTNAQIVVWDLWFYNNQRKRQQHPPLGILHFAPFDFDGQAFSWKRSPDDFLMSFQTWAWNKLFLASFVREGGYRFAEDVQRSEDIAFVYPALVDAERIATVGERLISYRVMRAGSAMATKDRHAFDFVRAIHSFRSYLAETGRLEALSRSYATWAMSSILYNLNTLASYSAFCEVYRYLADRGFSNLGLADLGEHDFLDPIYYARMREISECDPAAYLFGRACSLDAAREDALAVLDEVSAARDEALAERDAACAREAAMRADLDRAVSEFDAVMGAAEQRVGQAICRLPRAIQRKVGTSKR</sequence>
<accession>A0A6N6NMI6</accession>
<dbReference type="OrthoDB" id="1666828at2"/>
<dbReference type="SUPFAM" id="SSF53448">
    <property type="entry name" value="Nucleotide-diphospho-sugar transferases"/>
    <property type="match status" value="1"/>
</dbReference>
<dbReference type="InterPro" id="IPR001173">
    <property type="entry name" value="Glyco_trans_2-like"/>
</dbReference>
<evidence type="ECO:0000313" key="3">
    <source>
        <dbReference type="Proteomes" id="UP000468668"/>
    </source>
</evidence>
<name>A0A6N6NMI6_9ACTN</name>
<dbReference type="PANTHER" id="PTHR22916:SF3">
    <property type="entry name" value="UDP-GLCNAC:BETAGAL BETA-1,3-N-ACETYLGLUCOSAMINYLTRANSFERASE-LIKE PROTEIN 1"/>
    <property type="match status" value="1"/>
</dbReference>
<dbReference type="EMBL" id="WAJR01000023">
    <property type="protein sequence ID" value="KAB1638688.1"/>
    <property type="molecule type" value="Genomic_DNA"/>
</dbReference>
<gene>
    <name evidence="2" type="ORF">F8C90_08320</name>
</gene>
<feature type="domain" description="Glycosyltransferase 2-like" evidence="1">
    <location>
        <begin position="13"/>
        <end position="142"/>
    </location>
</feature>
<proteinExistence type="predicted"/>
<dbReference type="GO" id="GO:0016758">
    <property type="term" value="F:hexosyltransferase activity"/>
    <property type="evidence" value="ECO:0007669"/>
    <property type="project" value="UniProtKB-ARBA"/>
</dbReference>
<protein>
    <submittedName>
        <fullName evidence="2">Glycosyltransferase</fullName>
    </submittedName>
</protein>
<dbReference type="AlphaFoldDB" id="A0A6N6NMI6"/>
<organism evidence="2 3">
    <name type="scientific">Ellagibacter isourolithinifaciens</name>
    <dbReference type="NCBI Taxonomy" id="2137581"/>
    <lineage>
        <taxon>Bacteria</taxon>
        <taxon>Bacillati</taxon>
        <taxon>Actinomycetota</taxon>
        <taxon>Coriobacteriia</taxon>
        <taxon>Eggerthellales</taxon>
        <taxon>Eggerthellaceae</taxon>
        <taxon>Ellagibacter</taxon>
    </lineage>
</organism>
<keyword evidence="2" id="KW-0808">Transferase</keyword>
<dbReference type="PANTHER" id="PTHR22916">
    <property type="entry name" value="GLYCOSYLTRANSFERASE"/>
    <property type="match status" value="1"/>
</dbReference>
<dbReference type="GeneID" id="98658410"/>
<dbReference type="Gene3D" id="3.90.550.10">
    <property type="entry name" value="Spore Coat Polysaccharide Biosynthesis Protein SpsA, Chain A"/>
    <property type="match status" value="1"/>
</dbReference>
<dbReference type="CDD" id="cd00761">
    <property type="entry name" value="Glyco_tranf_GTA_type"/>
    <property type="match status" value="1"/>
</dbReference>
<reference evidence="2 3" key="1">
    <citation type="submission" date="2019-09" db="EMBL/GenBank/DDBJ databases">
        <title>Whole genome shotgun sequencing (WGS) of Ellagibacter isourolithinifaciens DSM 104140(T) and Adlercreutzia muris DSM 29508(T).</title>
        <authorList>
            <person name="Stoll D.A."/>
            <person name="Danylec N."/>
            <person name="Huch M."/>
        </authorList>
    </citation>
    <scope>NUCLEOTIDE SEQUENCE [LARGE SCALE GENOMIC DNA]</scope>
    <source>
        <strain evidence="2 3">DSM 104140</strain>
    </source>
</reference>
<dbReference type="RefSeq" id="WP_158050064.1">
    <property type="nucleotide sequence ID" value="NZ_WAJR01000023.1"/>
</dbReference>
<comment type="caution">
    <text evidence="2">The sequence shown here is derived from an EMBL/GenBank/DDBJ whole genome shotgun (WGS) entry which is preliminary data.</text>
</comment>
<keyword evidence="3" id="KW-1185">Reference proteome</keyword>
<evidence type="ECO:0000313" key="2">
    <source>
        <dbReference type="EMBL" id="KAB1638688.1"/>
    </source>
</evidence>
<dbReference type="InterPro" id="IPR029044">
    <property type="entry name" value="Nucleotide-diphossugar_trans"/>
</dbReference>
<dbReference type="Proteomes" id="UP000468668">
    <property type="component" value="Unassembled WGS sequence"/>
</dbReference>
<evidence type="ECO:0000259" key="1">
    <source>
        <dbReference type="Pfam" id="PF00535"/>
    </source>
</evidence>
<dbReference type="Pfam" id="PF00535">
    <property type="entry name" value="Glycos_transf_2"/>
    <property type="match status" value="1"/>
</dbReference>